<keyword evidence="1" id="KW-0328">Glycosyltransferase</keyword>
<dbReference type="RefSeq" id="WP_071505894.1">
    <property type="nucleotide sequence ID" value="NZ_MORL01000022.1"/>
</dbReference>
<dbReference type="Proteomes" id="UP000181790">
    <property type="component" value="Unassembled WGS sequence"/>
</dbReference>
<keyword evidence="3" id="KW-0812">Transmembrane</keyword>
<dbReference type="SUPFAM" id="SSF53756">
    <property type="entry name" value="UDP-Glycosyltransferase/glycogen phosphorylase"/>
    <property type="match status" value="1"/>
</dbReference>
<dbReference type="AlphaFoldDB" id="A0A1S2VCV9"/>
<dbReference type="OrthoDB" id="1450439at2"/>
<reference evidence="5 6" key="1">
    <citation type="submission" date="2016-10" db="EMBL/GenBank/DDBJ databases">
        <title>Arsenicibacter rosenii gen. nov., sp. nov., an efficient arsenic-methylating bacterium isolated from an arsenic-contaminated paddy soil.</title>
        <authorList>
            <person name="Huang K."/>
        </authorList>
    </citation>
    <scope>NUCLEOTIDE SEQUENCE [LARGE SCALE GENOMIC DNA]</scope>
    <source>
        <strain evidence="5 6">SM-1</strain>
    </source>
</reference>
<dbReference type="Pfam" id="PF00534">
    <property type="entry name" value="Glycos_transf_1"/>
    <property type="match status" value="1"/>
</dbReference>
<accession>A0A1S2VCV9</accession>
<dbReference type="PANTHER" id="PTHR12526">
    <property type="entry name" value="GLYCOSYLTRANSFERASE"/>
    <property type="match status" value="1"/>
</dbReference>
<evidence type="ECO:0000313" key="6">
    <source>
        <dbReference type="Proteomes" id="UP000181790"/>
    </source>
</evidence>
<evidence type="ECO:0000256" key="3">
    <source>
        <dbReference type="SAM" id="Phobius"/>
    </source>
</evidence>
<sequence>MASGNRILLVSPAHAATDPRIMYKYVPVLARQATVRCLLTGPGPETLPPACTYIRLRRFAWLGWRILLIHPVIAWHIVRFRPRTIHIFMPELLPLALCCRLFGIRVMYDIQENLRLKFHLKPRNNHWLFRNAFEVFDLMARRSCYCIFTEDSYLTEYSHLRYPPAVIHNYPALSYIHPFSTQLPDPSYRNDFAYIGLLSPERGLDTMIEALAILKPVFPSVRLHLFGRLTVSQTQLETISGYYEVAEQLIFYGPTDHIRAFPVIASCCAGLAVLKPVGDYPLSYPCKLFEYMALAIPVIASDFPLYRSIIEPANGGLCVPPANARALAESMNYLLQYRSNTILFGKQGQKAVEEQYNWESEGEKLFQLYFNLTKP</sequence>
<evidence type="ECO:0000256" key="1">
    <source>
        <dbReference type="ARBA" id="ARBA00022676"/>
    </source>
</evidence>
<evidence type="ECO:0000259" key="4">
    <source>
        <dbReference type="Pfam" id="PF00534"/>
    </source>
</evidence>
<dbReference type="GO" id="GO:0016757">
    <property type="term" value="F:glycosyltransferase activity"/>
    <property type="evidence" value="ECO:0007669"/>
    <property type="project" value="UniProtKB-KW"/>
</dbReference>
<feature type="domain" description="Glycosyl transferase family 1" evidence="4">
    <location>
        <begin position="186"/>
        <end position="338"/>
    </location>
</feature>
<keyword evidence="3" id="KW-1133">Transmembrane helix</keyword>
<keyword evidence="3" id="KW-0472">Membrane</keyword>
<organism evidence="5 6">
    <name type="scientific">Arsenicibacter rosenii</name>
    <dbReference type="NCBI Taxonomy" id="1750698"/>
    <lineage>
        <taxon>Bacteria</taxon>
        <taxon>Pseudomonadati</taxon>
        <taxon>Bacteroidota</taxon>
        <taxon>Cytophagia</taxon>
        <taxon>Cytophagales</taxon>
        <taxon>Spirosomataceae</taxon>
        <taxon>Arsenicibacter</taxon>
    </lineage>
</organism>
<dbReference type="InterPro" id="IPR001296">
    <property type="entry name" value="Glyco_trans_1"/>
</dbReference>
<dbReference type="PANTHER" id="PTHR12526:SF629">
    <property type="entry name" value="TEICHURONIC ACID BIOSYNTHESIS GLYCOSYLTRANSFERASE TUAH-RELATED"/>
    <property type="match status" value="1"/>
</dbReference>
<gene>
    <name evidence="5" type="ORF">BLX24_24650</name>
</gene>
<keyword evidence="2" id="KW-0808">Transferase</keyword>
<name>A0A1S2VCV9_9BACT</name>
<protein>
    <recommendedName>
        <fullName evidence="4">Glycosyl transferase family 1 domain-containing protein</fullName>
    </recommendedName>
</protein>
<proteinExistence type="predicted"/>
<keyword evidence="6" id="KW-1185">Reference proteome</keyword>
<evidence type="ECO:0000256" key="2">
    <source>
        <dbReference type="ARBA" id="ARBA00022679"/>
    </source>
</evidence>
<feature type="transmembrane region" description="Helical" evidence="3">
    <location>
        <begin position="59"/>
        <end position="78"/>
    </location>
</feature>
<dbReference type="EMBL" id="MORL01000022">
    <property type="protein sequence ID" value="OIN56509.1"/>
    <property type="molecule type" value="Genomic_DNA"/>
</dbReference>
<comment type="caution">
    <text evidence="5">The sequence shown here is derived from an EMBL/GenBank/DDBJ whole genome shotgun (WGS) entry which is preliminary data.</text>
</comment>
<dbReference type="Gene3D" id="3.40.50.2000">
    <property type="entry name" value="Glycogen Phosphorylase B"/>
    <property type="match status" value="2"/>
</dbReference>
<evidence type="ECO:0000313" key="5">
    <source>
        <dbReference type="EMBL" id="OIN56509.1"/>
    </source>
</evidence>